<feature type="non-terminal residue" evidence="1">
    <location>
        <position position="98"/>
    </location>
</feature>
<keyword evidence="2" id="KW-1185">Reference proteome</keyword>
<sequence>MNKQLVHLHIILGITKTQNLSPKPEEKFRILSGGSFDSNKGFSLAVSTPVTPTAEKLSNTEFSHSQQLFPQANFETDAAYDLPCSSKDLLLEHVKGQS</sequence>
<protein>
    <submittedName>
        <fullName evidence="1">Uncharacterized protein</fullName>
    </submittedName>
</protein>
<gene>
    <name evidence="1" type="ORF">J0S82_008662</name>
</gene>
<evidence type="ECO:0000313" key="1">
    <source>
        <dbReference type="EMBL" id="KAG8511438.1"/>
    </source>
</evidence>
<proteinExistence type="predicted"/>
<comment type="caution">
    <text evidence="1">The sequence shown here is derived from an EMBL/GenBank/DDBJ whole genome shotgun (WGS) entry which is preliminary data.</text>
</comment>
<evidence type="ECO:0000313" key="2">
    <source>
        <dbReference type="Proteomes" id="UP000700334"/>
    </source>
</evidence>
<name>A0A8J6A078_GALPY</name>
<reference evidence="1" key="1">
    <citation type="journal article" date="2021" name="Evol. Appl.">
        <title>The genome of the Pyrenean desman and the effects of bottlenecks and inbreeding on the genomic landscape of an endangered species.</title>
        <authorList>
            <person name="Escoda L."/>
            <person name="Castresana J."/>
        </authorList>
    </citation>
    <scope>NUCLEOTIDE SEQUENCE</scope>
    <source>
        <strain evidence="1">IBE-C5619</strain>
    </source>
</reference>
<organism evidence="1 2">
    <name type="scientific">Galemys pyrenaicus</name>
    <name type="common">Iberian desman</name>
    <name type="synonym">Pyrenean desman</name>
    <dbReference type="NCBI Taxonomy" id="202257"/>
    <lineage>
        <taxon>Eukaryota</taxon>
        <taxon>Metazoa</taxon>
        <taxon>Chordata</taxon>
        <taxon>Craniata</taxon>
        <taxon>Vertebrata</taxon>
        <taxon>Euteleostomi</taxon>
        <taxon>Mammalia</taxon>
        <taxon>Eutheria</taxon>
        <taxon>Laurasiatheria</taxon>
        <taxon>Eulipotyphla</taxon>
        <taxon>Talpidae</taxon>
        <taxon>Galemys</taxon>
    </lineage>
</organism>
<dbReference type="Proteomes" id="UP000700334">
    <property type="component" value="Unassembled WGS sequence"/>
</dbReference>
<accession>A0A8J6A078</accession>
<dbReference type="AlphaFoldDB" id="A0A8J6A078"/>
<dbReference type="EMBL" id="JAGFMF010011830">
    <property type="protein sequence ID" value="KAG8511438.1"/>
    <property type="molecule type" value="Genomic_DNA"/>
</dbReference>